<dbReference type="PANTHER" id="PTHR12243">
    <property type="entry name" value="MADF DOMAIN TRANSCRIPTION FACTOR"/>
    <property type="match status" value="1"/>
</dbReference>
<dbReference type="GO" id="GO:0003677">
    <property type="term" value="F:DNA binding"/>
    <property type="evidence" value="ECO:0007669"/>
    <property type="project" value="InterPro"/>
</dbReference>
<protein>
    <recommendedName>
        <fullName evidence="2">BESS domain-containing protein</fullName>
    </recommendedName>
</protein>
<comment type="subcellular location">
    <subcellularLocation>
        <location evidence="1">Nucleus</location>
    </subcellularLocation>
</comment>
<dbReference type="Ensembl" id="ENSCCRT00010120646.1">
    <property type="protein sequence ID" value="ENSCCRP00010108403.1"/>
    <property type="gene ID" value="ENSCCRG00010047871.1"/>
</dbReference>
<dbReference type="GO" id="GO:0006357">
    <property type="term" value="P:regulation of transcription by RNA polymerase II"/>
    <property type="evidence" value="ECO:0007669"/>
    <property type="project" value="TreeGrafter"/>
</dbReference>
<dbReference type="Proteomes" id="UP000694427">
    <property type="component" value="Unplaced"/>
</dbReference>
<evidence type="ECO:0000313" key="3">
    <source>
        <dbReference type="Ensembl" id="ENSCCRP00010108403.1"/>
    </source>
</evidence>
<reference evidence="3" key="2">
    <citation type="submission" date="2025-09" db="UniProtKB">
        <authorList>
            <consortium name="Ensembl"/>
        </authorList>
    </citation>
    <scope>IDENTIFICATION</scope>
</reference>
<name>A0A8C1PIT0_CYPCA</name>
<organism evidence="3 4">
    <name type="scientific">Cyprinus carpio</name>
    <name type="common">Common carp</name>
    <dbReference type="NCBI Taxonomy" id="7962"/>
    <lineage>
        <taxon>Eukaryota</taxon>
        <taxon>Metazoa</taxon>
        <taxon>Chordata</taxon>
        <taxon>Craniata</taxon>
        <taxon>Vertebrata</taxon>
        <taxon>Euteleostomi</taxon>
        <taxon>Actinopterygii</taxon>
        <taxon>Neopterygii</taxon>
        <taxon>Teleostei</taxon>
        <taxon>Ostariophysi</taxon>
        <taxon>Cypriniformes</taxon>
        <taxon>Cyprinidae</taxon>
        <taxon>Cyprininae</taxon>
        <taxon>Cyprinus</taxon>
    </lineage>
</organism>
<accession>A0A8C1PIT0</accession>
<dbReference type="GO" id="GO:0005634">
    <property type="term" value="C:nucleus"/>
    <property type="evidence" value="ECO:0007669"/>
    <property type="project" value="UniProtKB-SubCell"/>
</dbReference>
<dbReference type="InterPro" id="IPR039353">
    <property type="entry name" value="TF_Adf1"/>
</dbReference>
<keyword evidence="1" id="KW-0539">Nucleus</keyword>
<proteinExistence type="predicted"/>
<sequence length="210" mass="24084">QHAEEALIVAVYPELYNISSSDYHNLSKCKYTRDKYLRERRLEQNKGSGAAGGTFRKRWKYMSALSFLEPHVKERTTSSNFSQANESQETAASLLESIVFINPNFCLEYSMLHSFSLHHQTTPSLPQFHVLHQFIAQPQVNAAPLLSHQDSRFQEGVLEALGKDEDEDEDFLKSLLPSLRRPSPNNKFEARIKLLKALHDVETRRLTPTP</sequence>
<reference evidence="3" key="1">
    <citation type="submission" date="2025-08" db="UniProtKB">
        <authorList>
            <consortium name="Ensembl"/>
        </authorList>
    </citation>
    <scope>IDENTIFICATION</scope>
</reference>
<keyword evidence="4" id="KW-1185">Reference proteome</keyword>
<dbReference type="GO" id="GO:0005667">
    <property type="term" value="C:transcription regulator complex"/>
    <property type="evidence" value="ECO:0007669"/>
    <property type="project" value="TreeGrafter"/>
</dbReference>
<feature type="domain" description="BESS" evidence="2">
    <location>
        <begin position="165"/>
        <end position="204"/>
    </location>
</feature>
<evidence type="ECO:0000313" key="4">
    <source>
        <dbReference type="Proteomes" id="UP000694427"/>
    </source>
</evidence>
<dbReference type="PANTHER" id="PTHR12243:SF67">
    <property type="entry name" value="COREPRESSOR OF PANGOLIN, ISOFORM A-RELATED"/>
    <property type="match status" value="1"/>
</dbReference>
<dbReference type="AlphaFoldDB" id="A0A8C1PIT0"/>
<dbReference type="InterPro" id="IPR004210">
    <property type="entry name" value="BESS_motif"/>
</dbReference>
<evidence type="ECO:0000259" key="2">
    <source>
        <dbReference type="PROSITE" id="PS51031"/>
    </source>
</evidence>
<dbReference type="PROSITE" id="PS51031">
    <property type="entry name" value="BESS"/>
    <property type="match status" value="1"/>
</dbReference>
<evidence type="ECO:0000256" key="1">
    <source>
        <dbReference type="PROSITE-ProRule" id="PRU00371"/>
    </source>
</evidence>
<dbReference type="Pfam" id="PF02944">
    <property type="entry name" value="BESS"/>
    <property type="match status" value="1"/>
</dbReference>